<dbReference type="GO" id="GO:0005524">
    <property type="term" value="F:ATP binding"/>
    <property type="evidence" value="ECO:0007669"/>
    <property type="project" value="UniProtKB-KW"/>
</dbReference>
<dbReference type="GO" id="GO:0005634">
    <property type="term" value="C:nucleus"/>
    <property type="evidence" value="ECO:0007669"/>
    <property type="project" value="UniProtKB-SubCell"/>
</dbReference>
<keyword evidence="3" id="KW-0547">Nucleotide-binding</keyword>
<protein>
    <submittedName>
        <fullName evidence="9">Checkpoint protein RAD24</fullName>
    </submittedName>
</protein>
<keyword evidence="7" id="KW-0131">Cell cycle</keyword>
<evidence type="ECO:0000256" key="1">
    <source>
        <dbReference type="ARBA" id="ARBA00004123"/>
    </source>
</evidence>
<evidence type="ECO:0000313" key="9">
    <source>
        <dbReference type="EMBL" id="PRT54003.1"/>
    </source>
</evidence>
<dbReference type="RefSeq" id="XP_024663949.1">
    <property type="nucleotide sequence ID" value="XM_024808181.1"/>
</dbReference>
<keyword evidence="4" id="KW-0227">DNA damage</keyword>
<comment type="caution">
    <text evidence="9">The sequence shown here is derived from an EMBL/GenBank/DDBJ whole genome shotgun (WGS) entry which is preliminary data.</text>
</comment>
<evidence type="ECO:0000259" key="8">
    <source>
        <dbReference type="Pfam" id="PF25812"/>
    </source>
</evidence>
<dbReference type="Gene3D" id="3.40.50.300">
    <property type="entry name" value="P-loop containing nucleotide triphosphate hydrolases"/>
    <property type="match status" value="1"/>
</dbReference>
<dbReference type="GO" id="GO:0033314">
    <property type="term" value="P:mitotic DNA replication checkpoint signaling"/>
    <property type="evidence" value="ECO:0007669"/>
    <property type="project" value="TreeGrafter"/>
</dbReference>
<dbReference type="OrthoDB" id="10265971at2759"/>
<feature type="domain" description="Checkpoint protein RAD24-like helical bundle" evidence="8">
    <location>
        <begin position="247"/>
        <end position="349"/>
    </location>
</feature>
<comment type="subcellular location">
    <subcellularLocation>
        <location evidence="1">Nucleus</location>
    </subcellularLocation>
</comment>
<dbReference type="GO" id="GO:0003689">
    <property type="term" value="F:DNA clamp loader activity"/>
    <property type="evidence" value="ECO:0007669"/>
    <property type="project" value="TreeGrafter"/>
</dbReference>
<organism evidence="9 10">
    <name type="scientific">Wickerhamiella sorbophila</name>
    <dbReference type="NCBI Taxonomy" id="45607"/>
    <lineage>
        <taxon>Eukaryota</taxon>
        <taxon>Fungi</taxon>
        <taxon>Dikarya</taxon>
        <taxon>Ascomycota</taxon>
        <taxon>Saccharomycotina</taxon>
        <taxon>Dipodascomycetes</taxon>
        <taxon>Dipodascales</taxon>
        <taxon>Trichomonascaceae</taxon>
        <taxon>Wickerhamiella</taxon>
    </lineage>
</organism>
<dbReference type="EMBL" id="NDIQ01000001">
    <property type="protein sequence ID" value="PRT54003.1"/>
    <property type="molecule type" value="Genomic_DNA"/>
</dbReference>
<evidence type="ECO:0000256" key="6">
    <source>
        <dbReference type="ARBA" id="ARBA00023242"/>
    </source>
</evidence>
<name>A0A2T0FG77_9ASCO</name>
<dbReference type="Pfam" id="PF25812">
    <property type="entry name" value="RAD24_helical"/>
    <property type="match status" value="1"/>
</dbReference>
<accession>A0A2T0FG77</accession>
<evidence type="ECO:0000256" key="2">
    <source>
        <dbReference type="ARBA" id="ARBA00006168"/>
    </source>
</evidence>
<dbReference type="GO" id="GO:0003682">
    <property type="term" value="F:chromatin binding"/>
    <property type="evidence" value="ECO:0007669"/>
    <property type="project" value="TreeGrafter"/>
</dbReference>
<evidence type="ECO:0000256" key="7">
    <source>
        <dbReference type="ARBA" id="ARBA00023306"/>
    </source>
</evidence>
<dbReference type="Proteomes" id="UP000238350">
    <property type="component" value="Unassembled WGS sequence"/>
</dbReference>
<keyword evidence="10" id="KW-1185">Reference proteome</keyword>
<keyword evidence="6" id="KW-0539">Nucleus</keyword>
<proteinExistence type="inferred from homology"/>
<dbReference type="STRING" id="45607.A0A2T0FG77"/>
<evidence type="ECO:0000256" key="5">
    <source>
        <dbReference type="ARBA" id="ARBA00022840"/>
    </source>
</evidence>
<evidence type="ECO:0000313" key="10">
    <source>
        <dbReference type="Proteomes" id="UP000238350"/>
    </source>
</evidence>
<dbReference type="InterPro" id="IPR057927">
    <property type="entry name" value="RAD24-like_helical"/>
</dbReference>
<dbReference type="InterPro" id="IPR027417">
    <property type="entry name" value="P-loop_NTPase"/>
</dbReference>
<dbReference type="GO" id="GO:0006281">
    <property type="term" value="P:DNA repair"/>
    <property type="evidence" value="ECO:0007669"/>
    <property type="project" value="InterPro"/>
</dbReference>
<dbReference type="GeneID" id="36515372"/>
<dbReference type="PANTHER" id="PTHR12172:SF0">
    <property type="entry name" value="CELL CYCLE CHECKPOINT PROTEIN RAD17"/>
    <property type="match status" value="1"/>
</dbReference>
<comment type="similarity">
    <text evidence="2">Belongs to the rad17/RAD24 family.</text>
</comment>
<reference evidence="9 10" key="1">
    <citation type="submission" date="2017-04" db="EMBL/GenBank/DDBJ databases">
        <title>Genome sequencing of [Candida] sorbophila.</title>
        <authorList>
            <person name="Ahn J.O."/>
        </authorList>
    </citation>
    <scope>NUCLEOTIDE SEQUENCE [LARGE SCALE GENOMIC DNA]</scope>
    <source>
        <strain evidence="9 10">DS02</strain>
    </source>
</reference>
<dbReference type="GO" id="GO:0000077">
    <property type="term" value="P:DNA damage checkpoint signaling"/>
    <property type="evidence" value="ECO:0007669"/>
    <property type="project" value="TreeGrafter"/>
</dbReference>
<evidence type="ECO:0000256" key="3">
    <source>
        <dbReference type="ARBA" id="ARBA00022741"/>
    </source>
</evidence>
<dbReference type="SUPFAM" id="SSF52540">
    <property type="entry name" value="P-loop containing nucleoside triphosphate hydrolases"/>
    <property type="match status" value="1"/>
</dbReference>
<dbReference type="PANTHER" id="PTHR12172">
    <property type="entry name" value="CELL CYCLE CHECKPOINT PROTEIN RAD17"/>
    <property type="match status" value="1"/>
</dbReference>
<dbReference type="Pfam" id="PF03215">
    <property type="entry name" value="Rad17"/>
    <property type="match status" value="1"/>
</dbReference>
<keyword evidence="5" id="KW-0067">ATP-binding</keyword>
<dbReference type="InterPro" id="IPR004582">
    <property type="entry name" value="Checkpoint_prot_Rad17_Rad24"/>
</dbReference>
<evidence type="ECO:0000256" key="4">
    <source>
        <dbReference type="ARBA" id="ARBA00022763"/>
    </source>
</evidence>
<dbReference type="AlphaFoldDB" id="A0A2T0FG77"/>
<sequence length="410" mass="45581">MGRVRFKSTTPIQKDDLEPWWMKYRPRSLDEAAMHKSKIREIQEALESQSRMVIVGGPTGASKSTVVRLILEDLDRKILEWHAPETSVGDTSLIDSFGDFLVGAALHGPSAVVFVDELPNLLHETTFFGFQKAIEYYLSAKDVPQLIVSFTETEISADYREHIVVTRVFAPFLDRSDVCHIKVNAVNATLMKKVLNHVASEEVPKRTPAVSGAIQALATTGDIRSALIQFELWLRGNAASLPGARDSTTGFFHSIAKIIYGTQSTIEAVVEAHSEDMGSFNLTLLENYTKAHHQRLTLEAATLCSEWQSVADLSQELQPLAIYGVANVVAETEPDPALSKSFQALSFTPLQKSNSERAQAHSKIQTYIARQRRAGDNLSFNEALVQIECLCDDKRNVQLDWSDSDSDSDW</sequence>
<gene>
    <name evidence="9" type="ORF">B9G98_01623</name>
</gene>